<protein>
    <recommendedName>
        <fullName evidence="2">Single-stranded-DNA-specific exonuclease RecJ</fullName>
    </recommendedName>
</protein>
<dbReference type="Pfam" id="PF01368">
    <property type="entry name" value="DHH"/>
    <property type="match status" value="1"/>
</dbReference>
<evidence type="ECO:0000256" key="6">
    <source>
        <dbReference type="SAM" id="Coils"/>
    </source>
</evidence>
<dbReference type="InterPro" id="IPR038763">
    <property type="entry name" value="DHH_sf"/>
</dbReference>
<gene>
    <name evidence="10" type="primary">recJ</name>
    <name evidence="10" type="ORF">HDIA_2770</name>
</gene>
<proteinExistence type="inferred from homology"/>
<dbReference type="EMBL" id="LT960614">
    <property type="protein sequence ID" value="SON56311.1"/>
    <property type="molecule type" value="Genomic_DNA"/>
</dbReference>
<dbReference type="Gene3D" id="3.10.310.30">
    <property type="match status" value="1"/>
</dbReference>
<sequence length="613" mass="64178">MTAAAAGGLAGDTGGAGRAILGVERSASGRRWVSRLDTAGLALAAAITQRQGLPDILGRVLAAKGVDEDEAERFLSPSLKDLMPDPSVLRDMDAAAGRIADAIEAGRRIAIFGDYDVDGATSSAMMARFLRMQGLDPTIFIPDRIVDGYGPNPRAIEALKADGAELLITVDCGTQSFEAFETAKRIGLDVVAFDHHQASEELPFTEALVNPNRQDDLSGLGYLCAAGVTFLGIVAINRELRRRGWYSPQRQQPDLMALLDLAALGTVCDVVPLVGLNRALVTQGLKVARTRGNRGLAALCDIVRLNGPITAYHFGFMIGPRINAGGRIGDAALGARLLASDDMLESSRIAAELDALNRERQTMEAEMLAQAEADVAAMMAVGEPPVIVVSSPLWHPGIVGLIASRLKERHNRPAFAIALGDDGFGTGSGRSIPGVDLGKAVRLAKEAGLIVKGGGHAMAAGLTVAADGIAGLEAYLGEALADDVREASGESDFSIDGALTAAGATTDLIGLLERAGPYGAGQPEPVFAFPMHKVVYAEEVGNQHVRLQLASSDGTRIKGMAFRAGGRPLGDLLLGARGRTVHVAGVLTLDHWQGEAKPQLRVLDAADPQVIRA</sequence>
<evidence type="ECO:0000256" key="2">
    <source>
        <dbReference type="ARBA" id="ARBA00019841"/>
    </source>
</evidence>
<comment type="similarity">
    <text evidence="1">Belongs to the RecJ family.</text>
</comment>
<dbReference type="KEGG" id="hdi:HDIA_2770"/>
<evidence type="ECO:0000256" key="1">
    <source>
        <dbReference type="ARBA" id="ARBA00005915"/>
    </source>
</evidence>
<dbReference type="Proteomes" id="UP000223606">
    <property type="component" value="Chromosome 1"/>
</dbReference>
<dbReference type="InterPro" id="IPR003156">
    <property type="entry name" value="DHHA1_dom"/>
</dbReference>
<reference evidence="11" key="1">
    <citation type="submission" date="2017-09" db="EMBL/GenBank/DDBJ databases">
        <title>Genome sequence of Nannocystis excedens DSM 71.</title>
        <authorList>
            <person name="Blom J."/>
        </authorList>
    </citation>
    <scope>NUCLEOTIDE SEQUENCE [LARGE SCALE GENOMIC DNA]</scope>
    <source>
        <strain evidence="11">type strain: E19</strain>
    </source>
</reference>
<evidence type="ECO:0000256" key="5">
    <source>
        <dbReference type="ARBA" id="ARBA00022839"/>
    </source>
</evidence>
<evidence type="ECO:0000259" key="9">
    <source>
        <dbReference type="Pfam" id="PF17768"/>
    </source>
</evidence>
<evidence type="ECO:0000259" key="8">
    <source>
        <dbReference type="Pfam" id="PF02272"/>
    </source>
</evidence>
<keyword evidence="5 10" id="KW-0269">Exonuclease</keyword>
<dbReference type="Pfam" id="PF02272">
    <property type="entry name" value="DHHA1"/>
    <property type="match status" value="1"/>
</dbReference>
<dbReference type="InterPro" id="IPR051673">
    <property type="entry name" value="SSDNA_exonuclease_RecJ"/>
</dbReference>
<dbReference type="InterPro" id="IPR041122">
    <property type="entry name" value="RecJ_OB"/>
</dbReference>
<dbReference type="GO" id="GO:0003676">
    <property type="term" value="F:nucleic acid binding"/>
    <property type="evidence" value="ECO:0007669"/>
    <property type="project" value="InterPro"/>
</dbReference>
<feature type="domain" description="DHHA1" evidence="8">
    <location>
        <begin position="385"/>
        <end position="467"/>
    </location>
</feature>
<dbReference type="GO" id="GO:0006310">
    <property type="term" value="P:DNA recombination"/>
    <property type="evidence" value="ECO:0007669"/>
    <property type="project" value="InterPro"/>
</dbReference>
<dbReference type="PANTHER" id="PTHR30255:SF2">
    <property type="entry name" value="SINGLE-STRANDED-DNA-SPECIFIC EXONUCLEASE RECJ"/>
    <property type="match status" value="1"/>
</dbReference>
<dbReference type="Pfam" id="PF17768">
    <property type="entry name" value="RecJ_OB"/>
    <property type="match status" value="1"/>
</dbReference>
<dbReference type="GO" id="GO:0006281">
    <property type="term" value="P:DNA repair"/>
    <property type="evidence" value="ECO:0007669"/>
    <property type="project" value="InterPro"/>
</dbReference>
<dbReference type="SUPFAM" id="SSF64182">
    <property type="entry name" value="DHH phosphoesterases"/>
    <property type="match status" value="1"/>
</dbReference>
<keyword evidence="6" id="KW-0175">Coiled coil</keyword>
<feature type="domain" description="DDH" evidence="7">
    <location>
        <begin position="108"/>
        <end position="266"/>
    </location>
</feature>
<accession>A0A2C9D999</accession>
<feature type="domain" description="RecJ OB" evidence="9">
    <location>
        <begin position="495"/>
        <end position="604"/>
    </location>
</feature>
<keyword evidence="3" id="KW-0540">Nuclease</keyword>
<organism evidence="10 11">
    <name type="scientific">Hartmannibacter diazotrophicus</name>
    <dbReference type="NCBI Taxonomy" id="1482074"/>
    <lineage>
        <taxon>Bacteria</taxon>
        <taxon>Pseudomonadati</taxon>
        <taxon>Pseudomonadota</taxon>
        <taxon>Alphaproteobacteria</taxon>
        <taxon>Hyphomicrobiales</taxon>
        <taxon>Pleomorphomonadaceae</taxon>
        <taxon>Hartmannibacter</taxon>
    </lineage>
</organism>
<name>A0A2C9D999_9HYPH</name>
<dbReference type="Gene3D" id="3.90.1640.30">
    <property type="match status" value="1"/>
</dbReference>
<keyword evidence="11" id="KW-1185">Reference proteome</keyword>
<evidence type="ECO:0000313" key="11">
    <source>
        <dbReference type="Proteomes" id="UP000223606"/>
    </source>
</evidence>
<evidence type="ECO:0000256" key="4">
    <source>
        <dbReference type="ARBA" id="ARBA00022801"/>
    </source>
</evidence>
<dbReference type="GO" id="GO:0008409">
    <property type="term" value="F:5'-3' exonuclease activity"/>
    <property type="evidence" value="ECO:0007669"/>
    <property type="project" value="InterPro"/>
</dbReference>
<evidence type="ECO:0000313" key="10">
    <source>
        <dbReference type="EMBL" id="SON56311.1"/>
    </source>
</evidence>
<evidence type="ECO:0000259" key="7">
    <source>
        <dbReference type="Pfam" id="PF01368"/>
    </source>
</evidence>
<keyword evidence="4 10" id="KW-0378">Hydrolase</keyword>
<dbReference type="InterPro" id="IPR001667">
    <property type="entry name" value="DDH_dom"/>
</dbReference>
<feature type="coiled-coil region" evidence="6">
    <location>
        <begin position="346"/>
        <end position="373"/>
    </location>
</feature>
<evidence type="ECO:0000256" key="3">
    <source>
        <dbReference type="ARBA" id="ARBA00022722"/>
    </source>
</evidence>
<dbReference type="PANTHER" id="PTHR30255">
    <property type="entry name" value="SINGLE-STRANDED-DNA-SPECIFIC EXONUCLEASE RECJ"/>
    <property type="match status" value="1"/>
</dbReference>
<dbReference type="AlphaFoldDB" id="A0A2C9D999"/>
<dbReference type="InterPro" id="IPR004610">
    <property type="entry name" value="RecJ"/>
</dbReference>
<dbReference type="NCBIfam" id="TIGR00644">
    <property type="entry name" value="recJ"/>
    <property type="match status" value="1"/>
</dbReference>